<protein>
    <submittedName>
        <fullName evidence="2">Uncharacterized protein</fullName>
    </submittedName>
</protein>
<proteinExistence type="predicted"/>
<evidence type="ECO:0000313" key="3">
    <source>
        <dbReference type="Proteomes" id="UP001652700"/>
    </source>
</evidence>
<dbReference type="EnsemblMetazoa" id="XM_050663647.1">
    <property type="protein sequence ID" value="XP_050519604.1"/>
    <property type="gene ID" value="LOC126893442"/>
</dbReference>
<feature type="signal peptide" evidence="1">
    <location>
        <begin position="1"/>
        <end position="16"/>
    </location>
</feature>
<name>A0ABM5LAZ4_DIAVI</name>
<evidence type="ECO:0000313" key="2">
    <source>
        <dbReference type="EnsemblMetazoa" id="XP_050519604.1"/>
    </source>
</evidence>
<sequence length="162" mass="18668">MRKVIIWVYLISLGASSKYYTVHEKETLVPTYSDKVFYKYIVPNGPYTDEDEIEEKDKRFDRTKDPPLKQPLPKPDLQALFSSSPLLNAILLSSNLHIPSKNVPPNHPDLLPINPYIALLLSQYGRYVPIYGAGRGIYAYQATNDYHNNKPFGAYKIYHDNY</sequence>
<organism evidence="2 3">
    <name type="scientific">Diabrotica virgifera virgifera</name>
    <name type="common">western corn rootworm</name>
    <dbReference type="NCBI Taxonomy" id="50390"/>
    <lineage>
        <taxon>Eukaryota</taxon>
        <taxon>Metazoa</taxon>
        <taxon>Ecdysozoa</taxon>
        <taxon>Arthropoda</taxon>
        <taxon>Hexapoda</taxon>
        <taxon>Insecta</taxon>
        <taxon>Pterygota</taxon>
        <taxon>Neoptera</taxon>
        <taxon>Endopterygota</taxon>
        <taxon>Coleoptera</taxon>
        <taxon>Polyphaga</taxon>
        <taxon>Cucujiformia</taxon>
        <taxon>Chrysomeloidea</taxon>
        <taxon>Chrysomelidae</taxon>
        <taxon>Galerucinae</taxon>
        <taxon>Diabroticina</taxon>
        <taxon>Diabroticites</taxon>
        <taxon>Diabrotica</taxon>
    </lineage>
</organism>
<evidence type="ECO:0000256" key="1">
    <source>
        <dbReference type="SAM" id="SignalP"/>
    </source>
</evidence>
<reference evidence="2" key="1">
    <citation type="submission" date="2025-05" db="UniProtKB">
        <authorList>
            <consortium name="EnsemblMetazoa"/>
        </authorList>
    </citation>
    <scope>IDENTIFICATION</scope>
</reference>
<dbReference type="Proteomes" id="UP001652700">
    <property type="component" value="Unplaced"/>
</dbReference>
<accession>A0ABM5LAZ4</accession>
<dbReference type="GeneID" id="126893442"/>
<keyword evidence="1" id="KW-0732">Signal</keyword>
<feature type="chain" id="PRO_5045192973" evidence="1">
    <location>
        <begin position="17"/>
        <end position="162"/>
    </location>
</feature>
<keyword evidence="3" id="KW-1185">Reference proteome</keyword>
<dbReference type="RefSeq" id="XP_050519604.1">
    <property type="nucleotide sequence ID" value="XM_050663647.1"/>
</dbReference>